<evidence type="ECO:0000256" key="1">
    <source>
        <dbReference type="ARBA" id="ARBA00004781"/>
    </source>
</evidence>
<dbReference type="EMBL" id="JADCKQ010000014">
    <property type="protein sequence ID" value="MBI1495071.1"/>
    <property type="molecule type" value="Genomic_DNA"/>
</dbReference>
<dbReference type="SUPFAM" id="SSF51735">
    <property type="entry name" value="NAD(P)-binding Rossmann-fold domains"/>
    <property type="match status" value="1"/>
</dbReference>
<evidence type="ECO:0000313" key="9">
    <source>
        <dbReference type="Proteomes" id="UP000640583"/>
    </source>
</evidence>
<keyword evidence="6" id="KW-0521">NADP</keyword>
<dbReference type="GO" id="GO:0008831">
    <property type="term" value="F:dTDP-4-dehydrorhamnose reductase activity"/>
    <property type="evidence" value="ECO:0007669"/>
    <property type="project" value="UniProtKB-EC"/>
</dbReference>
<dbReference type="InterPro" id="IPR036291">
    <property type="entry name" value="NAD(P)-bd_dom_sf"/>
</dbReference>
<dbReference type="RefSeq" id="WP_228849795.1">
    <property type="nucleotide sequence ID" value="NZ_JADCKQ010000014.1"/>
</dbReference>
<dbReference type="GO" id="GO:0019305">
    <property type="term" value="P:dTDP-rhamnose biosynthetic process"/>
    <property type="evidence" value="ECO:0007669"/>
    <property type="project" value="UniProtKB-UniPathway"/>
</dbReference>
<feature type="domain" description="RmlD-like substrate binding" evidence="7">
    <location>
        <begin position="1"/>
        <end position="282"/>
    </location>
</feature>
<dbReference type="Gene3D" id="3.40.50.720">
    <property type="entry name" value="NAD(P)-binding Rossmann-like Domain"/>
    <property type="match status" value="1"/>
</dbReference>
<proteinExistence type="inferred from homology"/>
<evidence type="ECO:0000256" key="2">
    <source>
        <dbReference type="ARBA" id="ARBA00010944"/>
    </source>
</evidence>
<protein>
    <recommendedName>
        <fullName evidence="4 6">dTDP-4-dehydrorhamnose reductase</fullName>
        <ecNumber evidence="3 6">1.1.1.133</ecNumber>
    </recommendedName>
</protein>
<gene>
    <name evidence="8" type="primary">rfbD</name>
    <name evidence="8" type="ORF">H1D41_15615</name>
</gene>
<keyword evidence="9" id="KW-1185">Reference proteome</keyword>
<evidence type="ECO:0000256" key="6">
    <source>
        <dbReference type="RuleBase" id="RU364082"/>
    </source>
</evidence>
<evidence type="ECO:0000256" key="5">
    <source>
        <dbReference type="ARBA" id="ARBA00048200"/>
    </source>
</evidence>
<dbReference type="Gene3D" id="3.90.25.10">
    <property type="entry name" value="UDP-galactose 4-epimerase, domain 1"/>
    <property type="match status" value="1"/>
</dbReference>
<comment type="cofactor">
    <cofactor evidence="6">
        <name>Mg(2+)</name>
        <dbReference type="ChEBI" id="CHEBI:18420"/>
    </cofactor>
    <text evidence="6">Binds 1 Mg(2+) ion per monomer.</text>
</comment>
<dbReference type="NCBIfam" id="TIGR01214">
    <property type="entry name" value="rmlD"/>
    <property type="match status" value="1"/>
</dbReference>
<dbReference type="PANTHER" id="PTHR10491">
    <property type="entry name" value="DTDP-4-DEHYDRORHAMNOSE REDUCTASE"/>
    <property type="match status" value="1"/>
</dbReference>
<dbReference type="EC" id="1.1.1.133" evidence="3 6"/>
<dbReference type="InterPro" id="IPR005913">
    <property type="entry name" value="dTDP_dehydrorham_reduct"/>
</dbReference>
<keyword evidence="6 8" id="KW-0560">Oxidoreductase</keyword>
<dbReference type="PANTHER" id="PTHR10491:SF4">
    <property type="entry name" value="METHIONINE ADENOSYLTRANSFERASE 2 SUBUNIT BETA"/>
    <property type="match status" value="1"/>
</dbReference>
<dbReference type="AlphaFoldDB" id="A0A8J7LQF9"/>
<dbReference type="InterPro" id="IPR029903">
    <property type="entry name" value="RmlD-like-bd"/>
</dbReference>
<dbReference type="Pfam" id="PF04321">
    <property type="entry name" value="RmlD_sub_bind"/>
    <property type="match status" value="1"/>
</dbReference>
<accession>A0A8J7LQF9</accession>
<evidence type="ECO:0000313" key="8">
    <source>
        <dbReference type="EMBL" id="MBI1495071.1"/>
    </source>
</evidence>
<comment type="caution">
    <text evidence="8">The sequence shown here is derived from an EMBL/GenBank/DDBJ whole genome shotgun (WGS) entry which is preliminary data.</text>
</comment>
<organism evidence="8 9">
    <name type="scientific">Halocynthiibacter styelae</name>
    <dbReference type="NCBI Taxonomy" id="2761955"/>
    <lineage>
        <taxon>Bacteria</taxon>
        <taxon>Pseudomonadati</taxon>
        <taxon>Pseudomonadota</taxon>
        <taxon>Alphaproteobacteria</taxon>
        <taxon>Rhodobacterales</taxon>
        <taxon>Paracoccaceae</taxon>
        <taxon>Halocynthiibacter</taxon>
    </lineage>
</organism>
<evidence type="ECO:0000259" key="7">
    <source>
        <dbReference type="Pfam" id="PF04321"/>
    </source>
</evidence>
<dbReference type="Proteomes" id="UP000640583">
    <property type="component" value="Unassembled WGS sequence"/>
</dbReference>
<comment type="catalytic activity">
    <reaction evidence="5 6">
        <text>dTDP-beta-L-rhamnose + NADP(+) = dTDP-4-dehydro-beta-L-rhamnose + NADPH + H(+)</text>
        <dbReference type="Rhea" id="RHEA:21796"/>
        <dbReference type="ChEBI" id="CHEBI:15378"/>
        <dbReference type="ChEBI" id="CHEBI:57510"/>
        <dbReference type="ChEBI" id="CHEBI:57783"/>
        <dbReference type="ChEBI" id="CHEBI:58349"/>
        <dbReference type="ChEBI" id="CHEBI:62830"/>
        <dbReference type="EC" id="1.1.1.133"/>
    </reaction>
</comment>
<reference evidence="8" key="1">
    <citation type="submission" date="2020-10" db="EMBL/GenBank/DDBJ databases">
        <title>Paenihalocynthiibacter styelae gen. nov., sp. nov., isolated from stalked sea squirt Styela clava.</title>
        <authorList>
            <person name="Kim Y.-O."/>
            <person name="Yoon J.-H."/>
        </authorList>
    </citation>
    <scope>NUCLEOTIDE SEQUENCE</scope>
    <source>
        <strain evidence="8">MYP1-1</strain>
    </source>
</reference>
<evidence type="ECO:0000256" key="3">
    <source>
        <dbReference type="ARBA" id="ARBA00012929"/>
    </source>
</evidence>
<dbReference type="UniPathway" id="UPA00124"/>
<comment type="pathway">
    <text evidence="1 6">Carbohydrate biosynthesis; dTDP-L-rhamnose biosynthesis.</text>
</comment>
<evidence type="ECO:0000256" key="4">
    <source>
        <dbReference type="ARBA" id="ARBA00017099"/>
    </source>
</evidence>
<name>A0A8J7LQF9_9RHOB</name>
<sequence>MRIAIFGKTGQVATELQRIGSGQHDIQVLGRDVVDFSNPKAVTNAAAQLDVHAVINAVAYTAVDRAEEETELANTINGASVDALATACAASNTPLVHISTDYVFDGSGEKPWKTTDHTAPVNAYGQSKLMGEQAITASKVKAAILRTSWIFSAHGNNFVKTMLRLGAERDVLTIVGDQIGGPTSAHSIARACLTLAEKLHTGGPPGLYHLSGYPNVSWADFAREIFARSDLSPQIRDIPGAEFPTPAKRPQNSRLDCSLIFEDHKIERPSWRDDLRHILEDLKKSKSHQNVQGSN</sequence>
<dbReference type="CDD" id="cd05254">
    <property type="entry name" value="dTDP_HR_like_SDR_e"/>
    <property type="match status" value="1"/>
</dbReference>
<comment type="similarity">
    <text evidence="2 6">Belongs to the dTDP-4-dehydrorhamnose reductase family.</text>
</comment>
<comment type="function">
    <text evidence="6">Catalyzes the reduction of dTDP-6-deoxy-L-lyxo-4-hexulose to yield dTDP-L-rhamnose.</text>
</comment>